<dbReference type="EMBL" id="NMUH01005957">
    <property type="protein sequence ID" value="MQM14095.1"/>
    <property type="molecule type" value="Genomic_DNA"/>
</dbReference>
<dbReference type="Proteomes" id="UP000652761">
    <property type="component" value="Unassembled WGS sequence"/>
</dbReference>
<reference evidence="2" key="1">
    <citation type="submission" date="2017-07" db="EMBL/GenBank/DDBJ databases">
        <title>Taro Niue Genome Assembly and Annotation.</title>
        <authorList>
            <person name="Atibalentja N."/>
            <person name="Keating K."/>
            <person name="Fields C.J."/>
        </authorList>
    </citation>
    <scope>NUCLEOTIDE SEQUENCE</scope>
    <source>
        <strain evidence="2">Niue_2</strain>
        <tissue evidence="2">Leaf</tissue>
    </source>
</reference>
<evidence type="ECO:0000313" key="2">
    <source>
        <dbReference type="EMBL" id="MQM14095.1"/>
    </source>
</evidence>
<keyword evidence="3" id="KW-1185">Reference proteome</keyword>
<protein>
    <submittedName>
        <fullName evidence="2">Uncharacterized protein</fullName>
    </submittedName>
</protein>
<proteinExistence type="predicted"/>
<name>A0A843X686_COLES</name>
<evidence type="ECO:0000313" key="3">
    <source>
        <dbReference type="Proteomes" id="UP000652761"/>
    </source>
</evidence>
<keyword evidence="1" id="KW-0813">Transport</keyword>
<evidence type="ECO:0000256" key="1">
    <source>
        <dbReference type="ARBA" id="ARBA00022448"/>
    </source>
</evidence>
<dbReference type="PANTHER" id="PTHR19241">
    <property type="entry name" value="ATP-BINDING CASSETTE TRANSPORTER"/>
    <property type="match status" value="1"/>
</dbReference>
<sequence length="183" mass="20174">MLRRCCGSRGVHALVLEGGGSSCHLLQHRVYLEVPNSEKIAEALHSKIVYQGPREATLDFFETMGFSCPERKNVADFLDWAFLDRFPEPAHCLGFCGREASHIVIRVSLIVVTENQKRLLTLRLEEPLATLLLSLSPLPVPARSPRSVVAFPSGCVFAVALRCSGLRGHCRTLSLVFGACFLP</sequence>
<comment type="caution">
    <text evidence="2">The sequence shown here is derived from an EMBL/GenBank/DDBJ whole genome shotgun (WGS) entry which is preliminary data.</text>
</comment>
<accession>A0A843X686</accession>
<dbReference type="AlphaFoldDB" id="A0A843X686"/>
<organism evidence="2 3">
    <name type="scientific">Colocasia esculenta</name>
    <name type="common">Wild taro</name>
    <name type="synonym">Arum esculentum</name>
    <dbReference type="NCBI Taxonomy" id="4460"/>
    <lineage>
        <taxon>Eukaryota</taxon>
        <taxon>Viridiplantae</taxon>
        <taxon>Streptophyta</taxon>
        <taxon>Embryophyta</taxon>
        <taxon>Tracheophyta</taxon>
        <taxon>Spermatophyta</taxon>
        <taxon>Magnoliopsida</taxon>
        <taxon>Liliopsida</taxon>
        <taxon>Araceae</taxon>
        <taxon>Aroideae</taxon>
        <taxon>Colocasieae</taxon>
        <taxon>Colocasia</taxon>
    </lineage>
</organism>
<gene>
    <name evidence="2" type="ORF">Taro_047023</name>
</gene>